<evidence type="ECO:0000256" key="5">
    <source>
        <dbReference type="ARBA" id="ARBA00022801"/>
    </source>
</evidence>
<dbReference type="GO" id="GO:0008658">
    <property type="term" value="F:penicillin binding"/>
    <property type="evidence" value="ECO:0007669"/>
    <property type="project" value="InterPro"/>
</dbReference>
<keyword evidence="5" id="KW-0378">Hydrolase</keyword>
<evidence type="ECO:0000256" key="9">
    <source>
        <dbReference type="SAM" id="MobiDB-lite"/>
    </source>
</evidence>
<dbReference type="Pfam" id="PF00912">
    <property type="entry name" value="Transgly"/>
    <property type="match status" value="1"/>
</dbReference>
<evidence type="ECO:0000256" key="3">
    <source>
        <dbReference type="ARBA" id="ARBA00022676"/>
    </source>
</evidence>
<proteinExistence type="predicted"/>
<keyword evidence="3" id="KW-0328">Glycosyltransferase</keyword>
<dbReference type="InterPro" id="IPR036950">
    <property type="entry name" value="PBP_transglycosylase"/>
</dbReference>
<dbReference type="PANTHER" id="PTHR32282:SF29">
    <property type="entry name" value="PENICILLIN-BINDING PROTEIN 1A"/>
    <property type="match status" value="1"/>
</dbReference>
<evidence type="ECO:0000259" key="10">
    <source>
        <dbReference type="Pfam" id="PF00905"/>
    </source>
</evidence>
<keyword evidence="4" id="KW-0808">Transferase</keyword>
<evidence type="ECO:0000256" key="1">
    <source>
        <dbReference type="ARBA" id="ARBA00022645"/>
    </source>
</evidence>
<dbReference type="EMBL" id="BK032497">
    <property type="protein sequence ID" value="DAF42526.1"/>
    <property type="molecule type" value="Genomic_DNA"/>
</dbReference>
<dbReference type="InterPro" id="IPR050396">
    <property type="entry name" value="Glycosyltr_51/Transpeptidase"/>
</dbReference>
<keyword evidence="6" id="KW-0511">Multifunctional enzyme</keyword>
<evidence type="ECO:0000313" key="12">
    <source>
        <dbReference type="EMBL" id="DAF42526.1"/>
    </source>
</evidence>
<keyword evidence="2" id="KW-0645">Protease</keyword>
<evidence type="ECO:0000256" key="4">
    <source>
        <dbReference type="ARBA" id="ARBA00022679"/>
    </source>
</evidence>
<dbReference type="EC" id="2.4.99.28" evidence="7"/>
<evidence type="ECO:0000256" key="7">
    <source>
        <dbReference type="ARBA" id="ARBA00044770"/>
    </source>
</evidence>
<dbReference type="InterPro" id="IPR001460">
    <property type="entry name" value="PCN-bd_Tpept"/>
</dbReference>
<accession>A0A8S5RUR4</accession>
<evidence type="ECO:0000259" key="11">
    <source>
        <dbReference type="Pfam" id="PF00912"/>
    </source>
</evidence>
<evidence type="ECO:0000256" key="8">
    <source>
        <dbReference type="ARBA" id="ARBA00049902"/>
    </source>
</evidence>
<dbReference type="GO" id="GO:0006508">
    <property type="term" value="P:proteolysis"/>
    <property type="evidence" value="ECO:0007669"/>
    <property type="project" value="UniProtKB-KW"/>
</dbReference>
<dbReference type="InterPro" id="IPR023346">
    <property type="entry name" value="Lysozyme-like_dom_sf"/>
</dbReference>
<dbReference type="Pfam" id="PF00905">
    <property type="entry name" value="Transpeptidase"/>
    <property type="match status" value="1"/>
</dbReference>
<comment type="catalytic activity">
    <reaction evidence="8">
        <text>[GlcNAc-(1-&gt;4)-Mur2Ac(oyl-L-Ala-gamma-D-Glu-L-Lys-D-Ala-D-Ala)](n)-di-trans,octa-cis-undecaprenyl diphosphate + beta-D-GlcNAc-(1-&gt;4)-Mur2Ac(oyl-L-Ala-gamma-D-Glu-L-Lys-D-Ala-D-Ala)-di-trans,octa-cis-undecaprenyl diphosphate = [GlcNAc-(1-&gt;4)-Mur2Ac(oyl-L-Ala-gamma-D-Glu-L-Lys-D-Ala-D-Ala)](n+1)-di-trans,octa-cis-undecaprenyl diphosphate + di-trans,octa-cis-undecaprenyl diphosphate + H(+)</text>
        <dbReference type="Rhea" id="RHEA:23708"/>
        <dbReference type="Rhea" id="RHEA-COMP:9602"/>
        <dbReference type="Rhea" id="RHEA-COMP:9603"/>
        <dbReference type="ChEBI" id="CHEBI:15378"/>
        <dbReference type="ChEBI" id="CHEBI:58405"/>
        <dbReference type="ChEBI" id="CHEBI:60033"/>
        <dbReference type="ChEBI" id="CHEBI:78435"/>
        <dbReference type="EC" id="2.4.99.28"/>
    </reaction>
</comment>
<feature type="domain" description="Penicillin-binding protein transpeptidase" evidence="10">
    <location>
        <begin position="339"/>
        <end position="604"/>
    </location>
</feature>
<dbReference type="InterPro" id="IPR012338">
    <property type="entry name" value="Beta-lactam/transpept-like"/>
</dbReference>
<feature type="domain" description="Glycosyl transferase family 51" evidence="11">
    <location>
        <begin position="73"/>
        <end position="242"/>
    </location>
</feature>
<evidence type="ECO:0000256" key="6">
    <source>
        <dbReference type="ARBA" id="ARBA00023268"/>
    </source>
</evidence>
<dbReference type="GO" id="GO:0008955">
    <property type="term" value="F:peptidoglycan glycosyltransferase activity"/>
    <property type="evidence" value="ECO:0007669"/>
    <property type="project" value="UniProtKB-EC"/>
</dbReference>
<keyword evidence="1 12" id="KW-0121">Carboxypeptidase</keyword>
<dbReference type="Gene3D" id="1.10.3810.10">
    <property type="entry name" value="Biosynthetic peptidoglycan transglycosylase-like"/>
    <property type="match status" value="1"/>
</dbReference>
<sequence>MKILKKIMKFILKLFKWSLILGFILALVGFLAGTIYSAGVIKQTPKITEEMITKATGGTTNMYDSTGQVIYSDTEHRRDYIRYDEIPNKYIELLLATENKNYWNEKGWSFEAILAAIKSKGARGGSTIEQQLIKNLVFSSDIKDRTIDRKIKEIWLASQMDLNFDKKQILEWYINLINMGEGSYGANTIAITYYGQSLKDLTGDDAVTLSKLATIAGLGQAPSAYNLYDNPELVEERRNIVLLSALNNNKITEEQYEEAKKVPIQEGLKERYWRNGTVLAQTKEHNAYVTSALKQVQELGYDLEKTPMQIYTALDPNVNSQVKSTFDNFSGYKDDEEQMAATVIDPNTGYVLAQYGGRNTEAFGLNRATQQTRSSGSSIKPFEDYGPAIEYNGLGTNYILDSSNYLYPGTNVVAHNFGGATYGNVTMAFALKMSLNTPAIRILNNVVGSNNAKKFLAGMNLDTEETYGDSTALGLNVSTEQMAAASATLANKGMYKKPQYITKLVFNDGSEKEIKFNPTRAMKESTAYILLKMMAEVPKPTGTATDAIINHYKSYSVKTGTVGYGPEVGWATSNDASDTWVVGTTKNVSIAIWNGYDSPNEYGHSVDVYAHSQQRVFKQLMLAMNEGKDVSDWEKPDTVTSSDPNNMKPTDVDVNSSYIDKFPEPYFTLSDTSVNNSINAYYKKDKLLKVEDAGVEKYKVPSDYKEVIDWQSKANADMLRLFNAYPNNPLYPALINNNAYYQEP</sequence>
<feature type="compositionally biased region" description="Polar residues" evidence="9">
    <location>
        <begin position="638"/>
        <end position="652"/>
    </location>
</feature>
<reference evidence="12" key="1">
    <citation type="journal article" date="2021" name="Proc. Natl. Acad. Sci. U.S.A.">
        <title>A Catalog of Tens of Thousands of Viruses from Human Metagenomes Reveals Hidden Associations with Chronic Diseases.</title>
        <authorList>
            <person name="Tisza M.J."/>
            <person name="Buck C.B."/>
        </authorList>
    </citation>
    <scope>NUCLEOTIDE SEQUENCE</scope>
    <source>
        <strain evidence="12">CtHip2</strain>
    </source>
</reference>
<dbReference type="InterPro" id="IPR001264">
    <property type="entry name" value="Glyco_trans_51"/>
</dbReference>
<dbReference type="GO" id="GO:0004180">
    <property type="term" value="F:carboxypeptidase activity"/>
    <property type="evidence" value="ECO:0007669"/>
    <property type="project" value="UniProtKB-KW"/>
</dbReference>
<protein>
    <recommendedName>
        <fullName evidence="7">peptidoglycan glycosyltransferase</fullName>
        <ecNumber evidence="7">2.4.99.28</ecNumber>
    </recommendedName>
</protein>
<dbReference type="SUPFAM" id="SSF56601">
    <property type="entry name" value="beta-lactamase/transpeptidase-like"/>
    <property type="match status" value="1"/>
</dbReference>
<organism evidence="12">
    <name type="scientific">Siphoviridae sp. ctHip2</name>
    <dbReference type="NCBI Taxonomy" id="2827830"/>
    <lineage>
        <taxon>Viruses</taxon>
        <taxon>Duplodnaviria</taxon>
        <taxon>Heunggongvirae</taxon>
        <taxon>Uroviricota</taxon>
        <taxon>Caudoviricetes</taxon>
    </lineage>
</organism>
<evidence type="ECO:0000256" key="2">
    <source>
        <dbReference type="ARBA" id="ARBA00022670"/>
    </source>
</evidence>
<name>A0A8S5RUR4_9CAUD</name>
<dbReference type="PANTHER" id="PTHR32282">
    <property type="entry name" value="BINDING PROTEIN TRANSPEPTIDASE, PUTATIVE-RELATED"/>
    <property type="match status" value="1"/>
</dbReference>
<dbReference type="SUPFAM" id="SSF53955">
    <property type="entry name" value="Lysozyme-like"/>
    <property type="match status" value="1"/>
</dbReference>
<dbReference type="Gene3D" id="3.40.710.10">
    <property type="entry name" value="DD-peptidase/beta-lactamase superfamily"/>
    <property type="match status" value="1"/>
</dbReference>
<feature type="region of interest" description="Disordered" evidence="9">
    <location>
        <begin position="632"/>
        <end position="652"/>
    </location>
</feature>